<dbReference type="Proteomes" id="UP000319160">
    <property type="component" value="Unassembled WGS sequence"/>
</dbReference>
<dbReference type="Pfam" id="PF22998">
    <property type="entry name" value="GNAT_LYC1-like"/>
    <property type="match status" value="1"/>
</dbReference>
<dbReference type="SUPFAM" id="SSF55729">
    <property type="entry name" value="Acyl-CoA N-acyltransferases (Nat)"/>
    <property type="match status" value="1"/>
</dbReference>
<keyword evidence="1" id="KW-0560">Oxidoreductase</keyword>
<name>A0A553HWF3_9PEZI</name>
<accession>A0A553HWF3</accession>
<gene>
    <name evidence="5" type="ORF">FHL15_006897</name>
</gene>
<feature type="domain" description="TauD/TfdA-like" evidence="3">
    <location>
        <begin position="517"/>
        <end position="809"/>
    </location>
</feature>
<dbReference type="Gene3D" id="3.40.630.30">
    <property type="match status" value="1"/>
</dbReference>
<evidence type="ECO:0000256" key="2">
    <source>
        <dbReference type="SAM" id="MobiDB-lite"/>
    </source>
</evidence>
<feature type="domain" description="LYC1 C-terminal" evidence="4">
    <location>
        <begin position="171"/>
        <end position="394"/>
    </location>
</feature>
<proteinExistence type="predicted"/>
<dbReference type="GO" id="GO:0016491">
    <property type="term" value="F:oxidoreductase activity"/>
    <property type="evidence" value="ECO:0007669"/>
    <property type="project" value="UniProtKB-KW"/>
</dbReference>
<feature type="region of interest" description="Disordered" evidence="2">
    <location>
        <begin position="1"/>
        <end position="20"/>
    </location>
</feature>
<comment type="caution">
    <text evidence="5">The sequence shown here is derived from an EMBL/GenBank/DDBJ whole genome shotgun (WGS) entry which is preliminary data.</text>
</comment>
<dbReference type="SUPFAM" id="SSF51197">
    <property type="entry name" value="Clavaminate synthase-like"/>
    <property type="match status" value="1"/>
</dbReference>
<reference evidence="6" key="1">
    <citation type="submission" date="2019-06" db="EMBL/GenBank/DDBJ databases">
        <title>Draft genome sequence of the griseofulvin-producing fungus Xylaria cubensis strain G536.</title>
        <authorList>
            <person name="Mead M.E."/>
            <person name="Raja H.A."/>
            <person name="Steenwyk J.L."/>
            <person name="Knowles S.L."/>
            <person name="Oberlies N.H."/>
            <person name="Rokas A."/>
        </authorList>
    </citation>
    <scope>NUCLEOTIDE SEQUENCE [LARGE SCALE GENOMIC DNA]</scope>
    <source>
        <strain evidence="6">G536</strain>
    </source>
</reference>
<dbReference type="InterPro" id="IPR003819">
    <property type="entry name" value="TauD/TfdA-like"/>
</dbReference>
<evidence type="ECO:0000256" key="1">
    <source>
        <dbReference type="ARBA" id="ARBA00023002"/>
    </source>
</evidence>
<dbReference type="STRING" id="2512241.A0A553HWF3"/>
<evidence type="ECO:0000313" key="5">
    <source>
        <dbReference type="EMBL" id="TRX92282.1"/>
    </source>
</evidence>
<evidence type="ECO:0000259" key="3">
    <source>
        <dbReference type="Pfam" id="PF02668"/>
    </source>
</evidence>
<organism evidence="5 6">
    <name type="scientific">Xylaria flabelliformis</name>
    <dbReference type="NCBI Taxonomy" id="2512241"/>
    <lineage>
        <taxon>Eukaryota</taxon>
        <taxon>Fungi</taxon>
        <taxon>Dikarya</taxon>
        <taxon>Ascomycota</taxon>
        <taxon>Pezizomycotina</taxon>
        <taxon>Sordariomycetes</taxon>
        <taxon>Xylariomycetidae</taxon>
        <taxon>Xylariales</taxon>
        <taxon>Xylariaceae</taxon>
        <taxon>Xylaria</taxon>
    </lineage>
</organism>
<dbReference type="AlphaFoldDB" id="A0A553HWF3"/>
<dbReference type="Pfam" id="PF02668">
    <property type="entry name" value="TauD"/>
    <property type="match status" value="1"/>
</dbReference>
<dbReference type="InterPro" id="IPR016181">
    <property type="entry name" value="Acyl_CoA_acyltransferase"/>
</dbReference>
<evidence type="ECO:0000313" key="6">
    <source>
        <dbReference type="Proteomes" id="UP000319160"/>
    </source>
</evidence>
<dbReference type="PANTHER" id="PTHR34815">
    <property type="entry name" value="LYSINE ACETYLTRANSFERASE"/>
    <property type="match status" value="1"/>
</dbReference>
<keyword evidence="6" id="KW-1185">Reference proteome</keyword>
<dbReference type="PANTHER" id="PTHR34815:SF2">
    <property type="entry name" value="N-ACETYLTRANSFERASE DOMAIN-CONTAINING PROTEIN"/>
    <property type="match status" value="1"/>
</dbReference>
<dbReference type="EMBL" id="VFLP01000038">
    <property type="protein sequence ID" value="TRX92282.1"/>
    <property type="molecule type" value="Genomic_DNA"/>
</dbReference>
<dbReference type="InterPro" id="IPR055100">
    <property type="entry name" value="GNAT_LYC1-like"/>
</dbReference>
<sequence>MASAFIVPDPKSPDLHLSQPTPEECTKIWSNTAASWKDSLTIPLYVAEAQYLTTVPLAKDGCMSTWILVDRNMPPNQRQIFCSCETFRKRSLTSDERGNVEEGLVHGVASVFCPSEYRGRGYGTRHMKELAKVLRGWQSEYGQSIGSVLYSDIGKEYYARVGWLPNPTNGHFVFPSIAMENPALAQLISESELEALCRRDEAMIRKAMATPSTIRKRVVILPDLDHMIWHIRKEDFAISHIFGGKAEAKGAIAGSLGKQVWVVWARRYYRHPNEEGEDGGNVLYILRLVVEGDDTANRPHDGQLPPVTDAYVDQAAALKAVLQAAQAEAAKWRLDHVQLWEPSPLVQSLLKKTGLDAVRVERQAHSIASVLWFTENGDSVDEAPTWVNNERHLNCVSELDRGDQVDQGYDAFKASETPFQATRFLSLVHELKLRSFLVYGQMIMATSTQRIGVNTLAGGSQTSLALVFKPFNLPLSNQRQLGAPHPEGTTIPLALQPFHPGGDDINLDDVIEAIKRLQSQNKLLTKQLALHGALLFRGLPIHNANDFSKFAHAFGFKPHEIIGIVVNRPVLAPNVSPASEAPKEVLIHSHNESPQVPHAPEYVFFYGHKVASRGGETPMSSSLELFHRARDEMPEFIAELAEKGLLSRVTYKKERQYSGGSTLKEAFGKEIVDGDDLATRRFKIEAQIARYGRGAHTSWEWLDNDEGIVVTHRLPAIRTQPGTNLPTLFTGLAALYRDPTVDNNPTSAARKKVTQQLYGDGTPIPEEYLKRLVAITNEIRVLHRWEQGDVLVYDNIIAQHGRQPWEGEQTDRVVMASLFDGDEVPGAYGEADWAQVVQAIEG</sequence>
<protein>
    <submittedName>
        <fullName evidence="5">Uncharacterized protein</fullName>
    </submittedName>
</protein>
<evidence type="ECO:0000259" key="4">
    <source>
        <dbReference type="Pfam" id="PF22998"/>
    </source>
</evidence>
<dbReference type="OrthoDB" id="408743at2759"/>
<dbReference type="Gene3D" id="3.60.130.10">
    <property type="entry name" value="Clavaminate synthase-like"/>
    <property type="match status" value="1"/>
</dbReference>
<dbReference type="InterPro" id="IPR042098">
    <property type="entry name" value="TauD-like_sf"/>
</dbReference>
<dbReference type="InterPro" id="IPR053013">
    <property type="entry name" value="LAT"/>
</dbReference>